<evidence type="ECO:0008006" key="4">
    <source>
        <dbReference type="Google" id="ProtNLM"/>
    </source>
</evidence>
<evidence type="ECO:0000313" key="2">
    <source>
        <dbReference type="EMBL" id="NII40554.1"/>
    </source>
</evidence>
<dbReference type="EMBL" id="JAAOYO010000002">
    <property type="protein sequence ID" value="NII40554.1"/>
    <property type="molecule type" value="Genomic_DNA"/>
</dbReference>
<reference evidence="2 3" key="1">
    <citation type="submission" date="2020-03" db="EMBL/GenBank/DDBJ databases">
        <title>Above-ground endophytic microbial communities from plants in different locations in the United States.</title>
        <authorList>
            <person name="Frank C."/>
        </authorList>
    </citation>
    <scope>NUCLEOTIDE SEQUENCE [LARGE SCALE GENOMIC DNA]</scope>
    <source>
        <strain evidence="2 3">WW7</strain>
    </source>
</reference>
<dbReference type="PROSITE" id="PS51257">
    <property type="entry name" value="PROKAR_LIPOPROTEIN"/>
    <property type="match status" value="1"/>
</dbReference>
<organism evidence="2 3">
    <name type="scientific">Curtobacterium salicis</name>
    <dbReference type="NCBI Taxonomy" id="1779862"/>
    <lineage>
        <taxon>Bacteria</taxon>
        <taxon>Bacillati</taxon>
        <taxon>Actinomycetota</taxon>
        <taxon>Actinomycetes</taxon>
        <taxon>Micrococcales</taxon>
        <taxon>Microbacteriaceae</taxon>
        <taxon>Curtobacterium</taxon>
    </lineage>
</organism>
<comment type="caution">
    <text evidence="2">The sequence shown here is derived from an EMBL/GenBank/DDBJ whole genome shotgun (WGS) entry which is preliminary data.</text>
</comment>
<evidence type="ECO:0000256" key="1">
    <source>
        <dbReference type="SAM" id="MobiDB-lite"/>
    </source>
</evidence>
<name>A0ABX0T8R8_9MICO</name>
<dbReference type="Proteomes" id="UP001318300">
    <property type="component" value="Unassembled WGS sequence"/>
</dbReference>
<dbReference type="RefSeq" id="WP_166779662.1">
    <property type="nucleotide sequence ID" value="NZ_JAAOYO010000002.1"/>
</dbReference>
<accession>A0ABX0T8R8</accession>
<evidence type="ECO:0000313" key="3">
    <source>
        <dbReference type="Proteomes" id="UP001318300"/>
    </source>
</evidence>
<proteinExistence type="predicted"/>
<gene>
    <name evidence="2" type="ORF">E9228_001190</name>
</gene>
<protein>
    <recommendedName>
        <fullName evidence="4">Lipoprotein</fullName>
    </recommendedName>
</protein>
<feature type="region of interest" description="Disordered" evidence="1">
    <location>
        <begin position="204"/>
        <end position="225"/>
    </location>
</feature>
<sequence>MNRTTTMHRAIVTALLVVGLATGCAPGGPEMQKDAAGLTQEQVRELTLHQEYDRYRDHYQHMQRLLEGAQLAVHDGEWEWVAGDGIPGIGGDGVAPLPGADTKNSYFLTSGRIWMPPGATGAERDLDPMIEYFEHQGWAIDQRAISDSYEVWANTGDGWQINYSLRTNGRYSLDVYSELFWTNDALDLSTAVYGRSALQWPDDSVPGEHPVPPSWKSPIINQPEI</sequence>
<keyword evidence="3" id="KW-1185">Reference proteome</keyword>